<dbReference type="KEGG" id="smo:SELMODRAFT_419084"/>
<dbReference type="HOGENOM" id="CLU_1345208_0_0_1"/>
<feature type="compositionally biased region" description="Basic residues" evidence="1">
    <location>
        <begin position="110"/>
        <end position="121"/>
    </location>
</feature>
<dbReference type="PANTHER" id="PTHR32467">
    <property type="entry name" value="AP2-LIKE ETHYLENE-RESPONSIVE TRANSCRIPTION FACTOR"/>
    <property type="match status" value="1"/>
</dbReference>
<evidence type="ECO:0008006" key="4">
    <source>
        <dbReference type="Google" id="ProtNLM"/>
    </source>
</evidence>
<accession>D8S7S7</accession>
<dbReference type="InterPro" id="IPR036955">
    <property type="entry name" value="AP2/ERF_dom_sf"/>
</dbReference>
<dbReference type="PANTHER" id="PTHR32467:SF118">
    <property type="entry name" value="ETHYLENE-RESPONSIVE TRANSCRIPTION FACTOR RAP2-7"/>
    <property type="match status" value="1"/>
</dbReference>
<protein>
    <recommendedName>
        <fullName evidence="4">AP2/ERF domain-containing protein</fullName>
    </recommendedName>
</protein>
<feature type="region of interest" description="Disordered" evidence="1">
    <location>
        <begin position="1"/>
        <end position="59"/>
    </location>
</feature>
<dbReference type="AlphaFoldDB" id="D8S7S7"/>
<dbReference type="InParanoid" id="D8S7S7"/>
<gene>
    <name evidence="2" type="ORF">SELMODRAFT_419084</name>
</gene>
<feature type="compositionally biased region" description="Low complexity" evidence="1">
    <location>
        <begin position="7"/>
        <end position="22"/>
    </location>
</feature>
<evidence type="ECO:0000313" key="3">
    <source>
        <dbReference type="Proteomes" id="UP000001514"/>
    </source>
</evidence>
<organism evidence="3">
    <name type="scientific">Selaginella moellendorffii</name>
    <name type="common">Spikemoss</name>
    <dbReference type="NCBI Taxonomy" id="88036"/>
    <lineage>
        <taxon>Eukaryota</taxon>
        <taxon>Viridiplantae</taxon>
        <taxon>Streptophyta</taxon>
        <taxon>Embryophyta</taxon>
        <taxon>Tracheophyta</taxon>
        <taxon>Lycopodiopsida</taxon>
        <taxon>Selaginellales</taxon>
        <taxon>Selaginellaceae</taxon>
        <taxon>Selaginella</taxon>
    </lineage>
</organism>
<keyword evidence="3" id="KW-1185">Reference proteome</keyword>
<dbReference type="EMBL" id="GL377605">
    <property type="protein sequence ID" value="EFJ19808.1"/>
    <property type="molecule type" value="Genomic_DNA"/>
</dbReference>
<feature type="compositionally biased region" description="Polar residues" evidence="1">
    <location>
        <begin position="32"/>
        <end position="41"/>
    </location>
</feature>
<feature type="region of interest" description="Disordered" evidence="1">
    <location>
        <begin position="96"/>
        <end position="121"/>
    </location>
</feature>
<proteinExistence type="predicted"/>
<dbReference type="GO" id="GO:0003700">
    <property type="term" value="F:DNA-binding transcription factor activity"/>
    <property type="evidence" value="ECO:0007669"/>
    <property type="project" value="InterPro"/>
</dbReference>
<feature type="compositionally biased region" description="Basic and acidic residues" evidence="1">
    <location>
        <begin position="46"/>
        <end position="57"/>
    </location>
</feature>
<sequence length="204" mass="22703">MAAVELASAACSDSSSSWAAQSETEEDGSEEPANSSLSTDVESGDDDHPERCGHNDVEDVYYVFEEEEVDLISNVSSLSDGETPSSKIKRCAMKKTREIVASSKQQESGKRKRNPPKSARRYTNKSSLYIGVCFTSESSGGRHTFEKSKQIYISSCNNEEAAARIYDRAYIKFHGNNCPNFPYSDYEHKIPQGIHQHAMQHESQ</sequence>
<evidence type="ECO:0000256" key="1">
    <source>
        <dbReference type="SAM" id="MobiDB-lite"/>
    </source>
</evidence>
<reference evidence="2 3" key="1">
    <citation type="journal article" date="2011" name="Science">
        <title>The Selaginella genome identifies genetic changes associated with the evolution of vascular plants.</title>
        <authorList>
            <person name="Banks J.A."/>
            <person name="Nishiyama T."/>
            <person name="Hasebe M."/>
            <person name="Bowman J.L."/>
            <person name="Gribskov M."/>
            <person name="dePamphilis C."/>
            <person name="Albert V.A."/>
            <person name="Aono N."/>
            <person name="Aoyama T."/>
            <person name="Ambrose B.A."/>
            <person name="Ashton N.W."/>
            <person name="Axtell M.J."/>
            <person name="Barker E."/>
            <person name="Barker M.S."/>
            <person name="Bennetzen J.L."/>
            <person name="Bonawitz N.D."/>
            <person name="Chapple C."/>
            <person name="Cheng C."/>
            <person name="Correa L.G."/>
            <person name="Dacre M."/>
            <person name="DeBarry J."/>
            <person name="Dreyer I."/>
            <person name="Elias M."/>
            <person name="Engstrom E.M."/>
            <person name="Estelle M."/>
            <person name="Feng L."/>
            <person name="Finet C."/>
            <person name="Floyd S.K."/>
            <person name="Frommer W.B."/>
            <person name="Fujita T."/>
            <person name="Gramzow L."/>
            <person name="Gutensohn M."/>
            <person name="Harholt J."/>
            <person name="Hattori M."/>
            <person name="Heyl A."/>
            <person name="Hirai T."/>
            <person name="Hiwatashi Y."/>
            <person name="Ishikawa M."/>
            <person name="Iwata M."/>
            <person name="Karol K.G."/>
            <person name="Koehler B."/>
            <person name="Kolukisaoglu U."/>
            <person name="Kubo M."/>
            <person name="Kurata T."/>
            <person name="Lalonde S."/>
            <person name="Li K."/>
            <person name="Li Y."/>
            <person name="Litt A."/>
            <person name="Lyons E."/>
            <person name="Manning G."/>
            <person name="Maruyama T."/>
            <person name="Michael T.P."/>
            <person name="Mikami K."/>
            <person name="Miyazaki S."/>
            <person name="Morinaga S."/>
            <person name="Murata T."/>
            <person name="Mueller-Roeber B."/>
            <person name="Nelson D.R."/>
            <person name="Obara M."/>
            <person name="Oguri Y."/>
            <person name="Olmstead R.G."/>
            <person name="Onodera N."/>
            <person name="Petersen B.L."/>
            <person name="Pils B."/>
            <person name="Prigge M."/>
            <person name="Rensing S.A."/>
            <person name="Riano-Pachon D.M."/>
            <person name="Roberts A.W."/>
            <person name="Sato Y."/>
            <person name="Scheller H.V."/>
            <person name="Schulz B."/>
            <person name="Schulz C."/>
            <person name="Shakirov E.V."/>
            <person name="Shibagaki N."/>
            <person name="Shinohara N."/>
            <person name="Shippen D.E."/>
            <person name="Soerensen I."/>
            <person name="Sotooka R."/>
            <person name="Sugimoto N."/>
            <person name="Sugita M."/>
            <person name="Sumikawa N."/>
            <person name="Tanurdzic M."/>
            <person name="Theissen G."/>
            <person name="Ulvskov P."/>
            <person name="Wakazuki S."/>
            <person name="Weng J.K."/>
            <person name="Willats W.W."/>
            <person name="Wipf D."/>
            <person name="Wolf P.G."/>
            <person name="Yang L."/>
            <person name="Zimmer A.D."/>
            <person name="Zhu Q."/>
            <person name="Mitros T."/>
            <person name="Hellsten U."/>
            <person name="Loque D."/>
            <person name="Otillar R."/>
            <person name="Salamov A."/>
            <person name="Schmutz J."/>
            <person name="Shapiro H."/>
            <person name="Lindquist E."/>
            <person name="Lucas S."/>
            <person name="Rokhsar D."/>
            <person name="Grigoriev I.V."/>
        </authorList>
    </citation>
    <scope>NUCLEOTIDE SEQUENCE [LARGE SCALE GENOMIC DNA]</scope>
</reference>
<dbReference type="Gene3D" id="3.30.730.10">
    <property type="entry name" value="AP2/ERF domain"/>
    <property type="match status" value="1"/>
</dbReference>
<evidence type="ECO:0000313" key="2">
    <source>
        <dbReference type="EMBL" id="EFJ19808.1"/>
    </source>
</evidence>
<dbReference type="Gramene" id="EFJ19808">
    <property type="protein sequence ID" value="EFJ19808"/>
    <property type="gene ID" value="SELMODRAFT_419084"/>
</dbReference>
<name>D8S7S7_SELML</name>
<dbReference type="Proteomes" id="UP000001514">
    <property type="component" value="Unassembled WGS sequence"/>
</dbReference>